<organism evidence="1 2">
    <name type="scientific">Ailuropoda melanoleuca</name>
    <name type="common">Giant panda</name>
    <dbReference type="NCBI Taxonomy" id="9646"/>
    <lineage>
        <taxon>Eukaryota</taxon>
        <taxon>Metazoa</taxon>
        <taxon>Chordata</taxon>
        <taxon>Craniata</taxon>
        <taxon>Vertebrata</taxon>
        <taxon>Euteleostomi</taxon>
        <taxon>Mammalia</taxon>
        <taxon>Eutheria</taxon>
        <taxon>Laurasiatheria</taxon>
        <taxon>Carnivora</taxon>
        <taxon>Caniformia</taxon>
        <taxon>Ursidae</taxon>
        <taxon>Ailuropoda</taxon>
    </lineage>
</organism>
<dbReference type="Proteomes" id="UP000008912">
    <property type="component" value="Unassembled WGS sequence"/>
</dbReference>
<dbReference type="GeneTree" id="ENSGT00960000187477"/>
<evidence type="ECO:0000313" key="1">
    <source>
        <dbReference type="Ensembl" id="ENSAMEP00000041257.1"/>
    </source>
</evidence>
<sequence length="115" mass="12941">MGNVQVGQKTRAKSLSAKTFHVTVFHLPVALLEAFELGPALFRRPEEATLPQLLRHGPIQLALPVTGLESFVKPSLTEDIKKSLGFLVPPVHTCHGRKNLIYFSTPRTYHLFFFF</sequence>
<keyword evidence="2" id="KW-1185">Reference proteome</keyword>
<name>A0A7N5KK93_AILME</name>
<protein>
    <submittedName>
        <fullName evidence="1">Uncharacterized protein</fullName>
    </submittedName>
</protein>
<reference evidence="1" key="3">
    <citation type="submission" date="2025-09" db="UniProtKB">
        <authorList>
            <consortium name="Ensembl"/>
        </authorList>
    </citation>
    <scope>IDENTIFICATION</scope>
</reference>
<dbReference type="Ensembl" id="ENSAMET00000030907.1">
    <property type="protein sequence ID" value="ENSAMEP00000041257.1"/>
    <property type="gene ID" value="ENSAMEG00000023568.1"/>
</dbReference>
<dbReference type="AlphaFoldDB" id="A0A7N5KK93"/>
<dbReference type="InParanoid" id="A0A7N5KK93"/>
<accession>A0A7N5KK93</accession>
<proteinExistence type="predicted"/>
<evidence type="ECO:0000313" key="2">
    <source>
        <dbReference type="Proteomes" id="UP000008912"/>
    </source>
</evidence>
<reference evidence="1" key="2">
    <citation type="submission" date="2025-08" db="UniProtKB">
        <authorList>
            <consortium name="Ensembl"/>
        </authorList>
    </citation>
    <scope>IDENTIFICATION</scope>
</reference>
<reference evidence="1 2" key="1">
    <citation type="journal article" date="2010" name="Nature">
        <title>The sequence and de novo assembly of the giant panda genome.</title>
        <authorList>
            <person name="Li R."/>
            <person name="Fan W."/>
            <person name="Tian G."/>
            <person name="Zhu H."/>
            <person name="He L."/>
            <person name="Cai J."/>
            <person name="Huang Q."/>
            <person name="Cai Q."/>
            <person name="Li B."/>
            <person name="Bai Y."/>
            <person name="Zhang Z."/>
            <person name="Zhang Y."/>
            <person name="Wang W."/>
            <person name="Li J."/>
            <person name="Wei F."/>
            <person name="Li H."/>
            <person name="Jian M."/>
            <person name="Li J."/>
            <person name="Zhang Z."/>
            <person name="Nielsen R."/>
            <person name="Li D."/>
            <person name="Gu W."/>
            <person name="Yang Z."/>
            <person name="Xuan Z."/>
            <person name="Ryder O.A."/>
            <person name="Leung F.C."/>
            <person name="Zhou Y."/>
            <person name="Cao J."/>
            <person name="Sun X."/>
            <person name="Fu Y."/>
            <person name="Fang X."/>
            <person name="Guo X."/>
            <person name="Wang B."/>
            <person name="Hou R."/>
            <person name="Shen F."/>
            <person name="Mu B."/>
            <person name="Ni P."/>
            <person name="Lin R."/>
            <person name="Qian W."/>
            <person name="Wang G."/>
            <person name="Yu C."/>
            <person name="Nie W."/>
            <person name="Wang J."/>
            <person name="Wu Z."/>
            <person name="Liang H."/>
            <person name="Min J."/>
            <person name="Wu Q."/>
            <person name="Cheng S."/>
            <person name="Ruan J."/>
            <person name="Wang M."/>
            <person name="Shi Z."/>
            <person name="Wen M."/>
            <person name="Liu B."/>
            <person name="Ren X."/>
            <person name="Zheng H."/>
            <person name="Dong D."/>
            <person name="Cook K."/>
            <person name="Shan G."/>
            <person name="Zhang H."/>
            <person name="Kosiol C."/>
            <person name="Xie X."/>
            <person name="Lu Z."/>
            <person name="Zheng H."/>
            <person name="Li Y."/>
            <person name="Steiner C.C."/>
            <person name="Lam T.T."/>
            <person name="Lin S."/>
            <person name="Zhang Q."/>
            <person name="Li G."/>
            <person name="Tian J."/>
            <person name="Gong T."/>
            <person name="Liu H."/>
            <person name="Zhang D."/>
            <person name="Fang L."/>
            <person name="Ye C."/>
            <person name="Zhang J."/>
            <person name="Hu W."/>
            <person name="Xu A."/>
            <person name="Ren Y."/>
            <person name="Zhang G."/>
            <person name="Bruford M.W."/>
            <person name="Li Q."/>
            <person name="Ma L."/>
            <person name="Guo Y."/>
            <person name="An N."/>
            <person name="Hu Y."/>
            <person name="Zheng Y."/>
            <person name="Shi Y."/>
            <person name="Li Z."/>
            <person name="Liu Q."/>
            <person name="Chen Y."/>
            <person name="Zhao J."/>
            <person name="Qu N."/>
            <person name="Zhao S."/>
            <person name="Tian F."/>
            <person name="Wang X."/>
            <person name="Wang H."/>
            <person name="Xu L."/>
            <person name="Liu X."/>
            <person name="Vinar T."/>
            <person name="Wang Y."/>
            <person name="Lam T.W."/>
            <person name="Yiu S.M."/>
            <person name="Liu S."/>
            <person name="Zhang H."/>
            <person name="Li D."/>
            <person name="Huang Y."/>
            <person name="Wang X."/>
            <person name="Yang G."/>
            <person name="Jiang Z."/>
            <person name="Wang J."/>
            <person name="Qin N."/>
            <person name="Li L."/>
            <person name="Li J."/>
            <person name="Bolund L."/>
            <person name="Kristiansen K."/>
            <person name="Wong G.K."/>
            <person name="Olson M."/>
            <person name="Zhang X."/>
            <person name="Li S."/>
            <person name="Yang H."/>
            <person name="Wang J."/>
            <person name="Wang J."/>
        </authorList>
    </citation>
    <scope>NUCLEOTIDE SEQUENCE [LARGE SCALE GENOMIC DNA]</scope>
</reference>